<dbReference type="SMART" id="SM00895">
    <property type="entry name" value="FCD"/>
    <property type="match status" value="1"/>
</dbReference>
<dbReference type="EMBL" id="JAHOPB010000002">
    <property type="protein sequence ID" value="MBU8876466.1"/>
    <property type="molecule type" value="Genomic_DNA"/>
</dbReference>
<keyword evidence="3" id="KW-0804">Transcription</keyword>
<evidence type="ECO:0000313" key="6">
    <source>
        <dbReference type="Proteomes" id="UP000727907"/>
    </source>
</evidence>
<keyword evidence="2" id="KW-0238">DNA-binding</keyword>
<keyword evidence="1" id="KW-0805">Transcription regulation</keyword>
<dbReference type="Pfam" id="PF07729">
    <property type="entry name" value="FCD"/>
    <property type="match status" value="1"/>
</dbReference>
<evidence type="ECO:0000259" key="4">
    <source>
        <dbReference type="PROSITE" id="PS50949"/>
    </source>
</evidence>
<protein>
    <submittedName>
        <fullName evidence="5">GntR family transcriptional regulator</fullName>
    </submittedName>
</protein>
<evidence type="ECO:0000256" key="2">
    <source>
        <dbReference type="ARBA" id="ARBA00023125"/>
    </source>
</evidence>
<evidence type="ECO:0000313" key="5">
    <source>
        <dbReference type="EMBL" id="MBU8876466.1"/>
    </source>
</evidence>
<accession>A0ABS6IPD6</accession>
<dbReference type="InterPro" id="IPR011711">
    <property type="entry name" value="GntR_C"/>
</dbReference>
<reference evidence="5 6" key="1">
    <citation type="submission" date="2021-06" db="EMBL/GenBank/DDBJ databases">
        <authorList>
            <person name="Lee D.H."/>
        </authorList>
    </citation>
    <scope>NUCLEOTIDE SEQUENCE [LARGE SCALE GENOMIC DNA]</scope>
    <source>
        <strain evidence="5 6">MMS21-HV4-11</strain>
    </source>
</reference>
<dbReference type="CDD" id="cd07377">
    <property type="entry name" value="WHTH_GntR"/>
    <property type="match status" value="1"/>
</dbReference>
<dbReference type="SMART" id="SM00345">
    <property type="entry name" value="HTH_GNTR"/>
    <property type="match status" value="1"/>
</dbReference>
<evidence type="ECO:0000256" key="1">
    <source>
        <dbReference type="ARBA" id="ARBA00023015"/>
    </source>
</evidence>
<name>A0ABS6IPD6_9HYPH</name>
<gene>
    <name evidence="5" type="ORF">KQ910_22015</name>
</gene>
<keyword evidence="6" id="KW-1185">Reference proteome</keyword>
<dbReference type="Proteomes" id="UP000727907">
    <property type="component" value="Unassembled WGS sequence"/>
</dbReference>
<dbReference type="PANTHER" id="PTHR43537">
    <property type="entry name" value="TRANSCRIPTIONAL REGULATOR, GNTR FAMILY"/>
    <property type="match status" value="1"/>
</dbReference>
<comment type="caution">
    <text evidence="5">The sequence shown here is derived from an EMBL/GenBank/DDBJ whole genome shotgun (WGS) entry which is preliminary data.</text>
</comment>
<dbReference type="InterPro" id="IPR000524">
    <property type="entry name" value="Tscrpt_reg_HTH_GntR"/>
</dbReference>
<dbReference type="RefSeq" id="WP_216965280.1">
    <property type="nucleotide sequence ID" value="NZ_JAHOPB010000002.1"/>
</dbReference>
<feature type="domain" description="HTH gntR-type" evidence="4">
    <location>
        <begin position="10"/>
        <end position="77"/>
    </location>
</feature>
<dbReference type="PROSITE" id="PS50949">
    <property type="entry name" value="HTH_GNTR"/>
    <property type="match status" value="1"/>
</dbReference>
<sequence length="248" mass="27188">MPRKPMKGDVAADEAVYGAIRRAMHMGRLAPGTKLQEPALARVLGVSRERVRKALHRLVHEGWLTAIPNRGTFVPSLTVEEMREIYDVRSMLEAAIVRRLSEGHTTAAAKRLKAHVTEEKAATRRDDRGRLFELSGEFHVLLAELCGNDELTRLLRGLLTRSTMHFSIAAPQQLTNCAGPHDHGDIAEAILGGKEDKAAKLMLGHLAGLVTLQASRAPERQSTDLEEAFRGIKARETKTGAPQGARSS</sequence>
<proteinExistence type="predicted"/>
<dbReference type="PANTHER" id="PTHR43537:SF45">
    <property type="entry name" value="GNTR FAMILY REGULATORY PROTEIN"/>
    <property type="match status" value="1"/>
</dbReference>
<evidence type="ECO:0000256" key="3">
    <source>
        <dbReference type="ARBA" id="ARBA00023163"/>
    </source>
</evidence>
<organism evidence="5 6">
    <name type="scientific">Reyranella humidisoli</name>
    <dbReference type="NCBI Taxonomy" id="2849149"/>
    <lineage>
        <taxon>Bacteria</taxon>
        <taxon>Pseudomonadati</taxon>
        <taxon>Pseudomonadota</taxon>
        <taxon>Alphaproteobacteria</taxon>
        <taxon>Hyphomicrobiales</taxon>
        <taxon>Reyranellaceae</taxon>
        <taxon>Reyranella</taxon>
    </lineage>
</organism>
<dbReference type="Pfam" id="PF00392">
    <property type="entry name" value="GntR"/>
    <property type="match status" value="1"/>
</dbReference>